<sequence length="1096" mass="124706">MSQCSSEMDLDGPDVDQEAMPLRLLSLDGGGIRGLSELLILDEIMRRLKHQCKSSDDLLPADYFDMMCGTSTGGLNALLLGRLRLPTTEAIKCYASIAEQIFKGKKSKALHGYTFDASNMEQAIKSLLENKYGLGHGDDRMLMNEEENCGACKTFVCAVSSLHVEGAPTKFRSWLAVKDQSYNCKIWEAARATCAAPRLFKSIMIGENGIDEEFVDAGLGCNNPVQQVIAEARSVFGPLRPVTCILSIGAGTHKPLGFTKPKSALERAVPSDLVNVLAGLATSTEKEAAEMDKKYRHIPGIYHRLNVGRDIGEIKLEEWEELGQVTAHTKAYLRKDDIDHQIDEIVAALAHERTPKLNINLQVLDGRIHHNPVTIHTHACFPVDLTDTKAFIKRSCMGGIEERINQVLLNGSTDAVVLHGIGGCGKTQLALHYCREMKRTGSFFAIMWIECGSEALMKESFHGIAKSIMHDHEDRMEQNRRSAAALAKMREWNHNHPWLIVFDNMNSLSPHNIKSYIPGGGYGFIIITGRHPDLSRLGHSVSIGNLDEDEAIELLFNHTEHINGRTDEDIRQAREICRLLSCLSLAVAQAGAYIKNRRLELNAFAELYEQRREEIMAYYPPTWTYRAPNPSNPKQKIPLTLFTIWEQSFKCISGEMLNAKRHFLCISAFLLNGTRMSSMLFQNCFNMATQRPRWMEIFRDKGTDSWSQSKFEGVLEELSNLSLCQIVKKTKHDECFYSFHPMIREWALYRPDPRTRQDLALEALCILQYSLRISKGVSIRNSNSGIEKDIEACFLNWVKFGSQPLSGNSEIPHFTLFMSLFFEESGKYSVAKELREKVEVYSQEHDRTLYHLSRRHLALALVRLHRFREAEKIIGGLLESLPKDLCDTEYELQLSLELSYIYVEMGRNTPNKVYSITDAFLNDRIPFNEHNTTRQRLIGTHTELFKHGKDHEAKVKKLWSARSLRVEGHYDASEAMEEEIYRDSLRKSGDTDFFALISQANLAGFMERRGDIEKALELQRTVFRKFEQKYGVSYLATHALAIDLYHMLMDHGYREEADTIFIKDHSCFDLVSTRINFHPSYFIQFSTRPPSFAYPL</sequence>
<dbReference type="InterPro" id="IPR002182">
    <property type="entry name" value="NB-ARC"/>
</dbReference>
<dbReference type="CDD" id="cd07216">
    <property type="entry name" value="Pat17_PNPLA8_PNPLA9_like3"/>
    <property type="match status" value="1"/>
</dbReference>
<dbReference type="PROSITE" id="PS51635">
    <property type="entry name" value="PNPLA"/>
    <property type="match status" value="1"/>
</dbReference>
<evidence type="ECO:0000256" key="2">
    <source>
        <dbReference type="ARBA" id="ARBA00022963"/>
    </source>
</evidence>
<feature type="active site" description="Nucleophile" evidence="4">
    <location>
        <position position="71"/>
    </location>
</feature>
<dbReference type="EMBL" id="CAJHIA010000025">
    <property type="protein sequence ID" value="CAD6447297.1"/>
    <property type="molecule type" value="Genomic_DNA"/>
</dbReference>
<keyword evidence="2 4" id="KW-0442">Lipid degradation</keyword>
<keyword evidence="3 4" id="KW-0443">Lipid metabolism</keyword>
<feature type="domain" description="PNPLA" evidence="5">
    <location>
        <begin position="25"/>
        <end position="229"/>
    </location>
</feature>
<dbReference type="GO" id="GO:0043531">
    <property type="term" value="F:ADP binding"/>
    <property type="evidence" value="ECO:0007669"/>
    <property type="project" value="InterPro"/>
</dbReference>
<evidence type="ECO:0000313" key="6">
    <source>
        <dbReference type="EMBL" id="CAD6447297.1"/>
    </source>
</evidence>
<accession>A0A8H2VYL3</accession>
<dbReference type="GO" id="GO:0019369">
    <property type="term" value="P:arachidonate metabolic process"/>
    <property type="evidence" value="ECO:0007669"/>
    <property type="project" value="TreeGrafter"/>
</dbReference>
<dbReference type="Gene3D" id="1.25.40.10">
    <property type="entry name" value="Tetratricopeptide repeat domain"/>
    <property type="match status" value="1"/>
</dbReference>
<feature type="short sequence motif" description="GXSXG" evidence="4">
    <location>
        <begin position="69"/>
        <end position="73"/>
    </location>
</feature>
<reference evidence="6" key="1">
    <citation type="submission" date="2020-10" db="EMBL/GenBank/DDBJ databases">
        <authorList>
            <person name="Kusch S."/>
        </authorList>
    </citation>
    <scope>NUCLEOTIDE SEQUENCE</scope>
    <source>
        <strain evidence="6">SwB9</strain>
    </source>
</reference>
<evidence type="ECO:0000313" key="7">
    <source>
        <dbReference type="Proteomes" id="UP000624404"/>
    </source>
</evidence>
<dbReference type="Pfam" id="PF01734">
    <property type="entry name" value="Patatin"/>
    <property type="match status" value="1"/>
</dbReference>
<dbReference type="SUPFAM" id="SSF52540">
    <property type="entry name" value="P-loop containing nucleoside triphosphate hydrolases"/>
    <property type="match status" value="1"/>
</dbReference>
<comment type="caution">
    <text evidence="4">Lacks conserved residue(s) required for the propagation of feature annotation.</text>
</comment>
<keyword evidence="1 4" id="KW-0378">Hydrolase</keyword>
<feature type="short sequence motif" description="GXGXXG" evidence="4">
    <location>
        <begin position="29"/>
        <end position="34"/>
    </location>
</feature>
<dbReference type="GO" id="GO:0016020">
    <property type="term" value="C:membrane"/>
    <property type="evidence" value="ECO:0007669"/>
    <property type="project" value="TreeGrafter"/>
</dbReference>
<evidence type="ECO:0000256" key="3">
    <source>
        <dbReference type="ARBA" id="ARBA00023098"/>
    </source>
</evidence>
<dbReference type="InterPro" id="IPR011990">
    <property type="entry name" value="TPR-like_helical_dom_sf"/>
</dbReference>
<evidence type="ECO:0000256" key="1">
    <source>
        <dbReference type="ARBA" id="ARBA00022801"/>
    </source>
</evidence>
<name>A0A8H2VYL3_9HELO</name>
<gene>
    <name evidence="6" type="ORF">SCLTRI_LOCUS7089</name>
</gene>
<dbReference type="Pfam" id="PF00931">
    <property type="entry name" value="NB-ARC"/>
    <property type="match status" value="1"/>
</dbReference>
<comment type="caution">
    <text evidence="6">The sequence shown here is derived from an EMBL/GenBank/DDBJ whole genome shotgun (WGS) entry which is preliminary data.</text>
</comment>
<organism evidence="6 7">
    <name type="scientific">Sclerotinia trifoliorum</name>
    <dbReference type="NCBI Taxonomy" id="28548"/>
    <lineage>
        <taxon>Eukaryota</taxon>
        <taxon>Fungi</taxon>
        <taxon>Dikarya</taxon>
        <taxon>Ascomycota</taxon>
        <taxon>Pezizomycotina</taxon>
        <taxon>Leotiomycetes</taxon>
        <taxon>Helotiales</taxon>
        <taxon>Sclerotiniaceae</taxon>
        <taxon>Sclerotinia</taxon>
    </lineage>
</organism>
<dbReference type="PANTHER" id="PTHR24185">
    <property type="entry name" value="CALCIUM-INDEPENDENT PHOSPHOLIPASE A2-GAMMA"/>
    <property type="match status" value="1"/>
</dbReference>
<evidence type="ECO:0000256" key="4">
    <source>
        <dbReference type="PROSITE-ProRule" id="PRU01161"/>
    </source>
</evidence>
<dbReference type="InterPro" id="IPR027417">
    <property type="entry name" value="P-loop_NTPase"/>
</dbReference>
<keyword evidence="7" id="KW-1185">Reference proteome</keyword>
<dbReference type="OrthoDB" id="626167at2759"/>
<dbReference type="InterPro" id="IPR016035">
    <property type="entry name" value="Acyl_Trfase/lysoPLipase"/>
</dbReference>
<evidence type="ECO:0000259" key="5">
    <source>
        <dbReference type="PROSITE" id="PS51635"/>
    </source>
</evidence>
<feature type="active site" description="Proton acceptor" evidence="4">
    <location>
        <position position="216"/>
    </location>
</feature>
<protein>
    <submittedName>
        <fullName evidence="6">65437eff-260c-4d10-8210-d307a5012d28</fullName>
    </submittedName>
</protein>
<proteinExistence type="predicted"/>
<dbReference type="GO" id="GO:0016042">
    <property type="term" value="P:lipid catabolic process"/>
    <property type="evidence" value="ECO:0007669"/>
    <property type="project" value="UniProtKB-UniRule"/>
</dbReference>
<dbReference type="SUPFAM" id="SSF52151">
    <property type="entry name" value="FabD/lysophospholipase-like"/>
    <property type="match status" value="1"/>
</dbReference>
<dbReference type="Gene3D" id="3.40.1090.10">
    <property type="entry name" value="Cytosolic phospholipase A2 catalytic domain"/>
    <property type="match status" value="1"/>
</dbReference>
<dbReference type="GO" id="GO:0046486">
    <property type="term" value="P:glycerolipid metabolic process"/>
    <property type="evidence" value="ECO:0007669"/>
    <property type="project" value="UniProtKB-ARBA"/>
</dbReference>
<dbReference type="PANTHER" id="PTHR24185:SF1">
    <property type="entry name" value="CALCIUM-INDEPENDENT PHOSPHOLIPASE A2-GAMMA"/>
    <property type="match status" value="1"/>
</dbReference>
<dbReference type="Gene3D" id="3.40.50.300">
    <property type="entry name" value="P-loop containing nucleotide triphosphate hydrolases"/>
    <property type="match status" value="1"/>
</dbReference>
<dbReference type="Proteomes" id="UP000624404">
    <property type="component" value="Unassembled WGS sequence"/>
</dbReference>
<dbReference type="AlphaFoldDB" id="A0A8H2VYL3"/>
<dbReference type="GO" id="GO:0047499">
    <property type="term" value="F:calcium-independent phospholipase A2 activity"/>
    <property type="evidence" value="ECO:0007669"/>
    <property type="project" value="TreeGrafter"/>
</dbReference>
<dbReference type="InterPro" id="IPR002641">
    <property type="entry name" value="PNPLA_dom"/>
</dbReference>